<organism evidence="7 8">
    <name type="scientific">Pigmentiphaga aceris</name>
    <dbReference type="NCBI Taxonomy" id="1940612"/>
    <lineage>
        <taxon>Bacteria</taxon>
        <taxon>Pseudomonadati</taxon>
        <taxon>Pseudomonadota</taxon>
        <taxon>Betaproteobacteria</taxon>
        <taxon>Burkholderiales</taxon>
        <taxon>Alcaligenaceae</taxon>
        <taxon>Pigmentiphaga</taxon>
    </lineage>
</organism>
<dbReference type="PANTHER" id="PTHR35008:SF8">
    <property type="entry name" value="ALCOHOL DEHYDROGENASE CYTOCHROME C SUBUNIT"/>
    <property type="match status" value="1"/>
</dbReference>
<gene>
    <name evidence="7" type="ORF">FXN63_06600</name>
</gene>
<dbReference type="InterPro" id="IPR051459">
    <property type="entry name" value="Cytochrome_c-type_DH"/>
</dbReference>
<keyword evidence="1 4" id="KW-0349">Heme</keyword>
<accession>A0A5C0B6Q3</accession>
<feature type="compositionally biased region" description="Low complexity" evidence="5">
    <location>
        <begin position="65"/>
        <end position="84"/>
    </location>
</feature>
<dbReference type="InterPro" id="IPR037165">
    <property type="entry name" value="AldOxase/xan_DH_Mopterin-bd_sf"/>
</dbReference>
<sequence length="998" mass="104445">MPGLVRVVRDGDFVGVVALSSDAASQAAARVHVAWSAASAVDTPRTVWHSSNAAANGDAGGRPDSASSSTHASSTSASQAHASANIETGASANRAGLASTSASSDDDANDTTDARAIAHEYRWPVTANTDSTWAVAWWHGDGLSVWSAAPALPLRRELSALTGLPLDVVRVLGNGQATCDAAFDVAADAVLLSRAVGRAVHVSNMSNAQGSVYVDQVLQPSGSGKKAADARGLNHHEQPGSQADTARGRTSIRATLAGDGYVLSQTIHADGSHLSRPSLARLLSDGGGTVNQPGLVPYRFDAASLAVPENAAVATVAQAGAAQQAAQVFAQESFIDEAAAASEIDPVDYRLRHLDDARGAALVRQVSEHAGWAGTSSNPDQRAGNKPGSAPNNGSTPRTGRGFAYASVIDDSVDPAQRSWSAWVADVAVDPTDGRIDITRVVVGHDLEHMQAAAPGARQIEDQVRDTTGRLLQAPAAFDDWGTTDTPGTAIVPSADVNVASTNYEVAPASTTVSVPTGLAWSDAASLPAAAAVANAIFDATGVRLREPPFNGAAARAALTTEPRRPSRRVAGAWLGGIAAAATGLLVTAMPWRAEIPPVTPDLSIYSTAAIDRGRLVAAAGDCVVCHTVPGGTPNTGGLALDTPFGQIFTTNITPDPETGIGMWSFQAFDRAMRQGIHRDGRQLYPAFPYTDFAKLTDADMQALYAYLMSEPAVRATPPETKLAFPFSVRPLMAGWNLLFHENKVYQPDETQSTVWNRGAYLVQGIGHCGACHTPRNALGAEKTGAQAWLAGGEAEGWEAPPLNALSRSPIPWTENDYFSYLRTGFSPAHGVAAGPMAPVVQGLSQLPEQDVRAMAVYLASLNPVTTTDTERAASITALETAADRSTQVFPPNGERIFEGACAVCHDTRNAAPMFGVRPPLALNTNLHSDKPDNLIQVILNGIADPATGDLGYMPAFGNSMNDTQIADLIAYMRARYAPDKAAWENVPDRVNALRKNH</sequence>
<dbReference type="InterPro" id="IPR009056">
    <property type="entry name" value="Cyt_c-like_dom"/>
</dbReference>
<dbReference type="OrthoDB" id="9809720at2"/>
<evidence type="ECO:0000256" key="2">
    <source>
        <dbReference type="ARBA" id="ARBA00022723"/>
    </source>
</evidence>
<name>A0A5C0B6Q3_9BURK</name>
<dbReference type="Pfam" id="PF13442">
    <property type="entry name" value="Cytochrome_CBB3"/>
    <property type="match status" value="1"/>
</dbReference>
<dbReference type="Gene3D" id="3.30.365.10">
    <property type="entry name" value="Aldehyde oxidase/xanthine dehydrogenase, molybdopterin binding domain"/>
    <property type="match status" value="1"/>
</dbReference>
<dbReference type="PANTHER" id="PTHR35008">
    <property type="entry name" value="BLL4482 PROTEIN-RELATED"/>
    <property type="match status" value="1"/>
</dbReference>
<evidence type="ECO:0000259" key="6">
    <source>
        <dbReference type="PROSITE" id="PS51007"/>
    </source>
</evidence>
<dbReference type="PROSITE" id="PS51007">
    <property type="entry name" value="CYTC"/>
    <property type="match status" value="3"/>
</dbReference>
<dbReference type="KEGG" id="pacr:FXN63_06600"/>
<dbReference type="GO" id="GO:0020037">
    <property type="term" value="F:heme binding"/>
    <property type="evidence" value="ECO:0007669"/>
    <property type="project" value="InterPro"/>
</dbReference>
<dbReference type="GO" id="GO:0009055">
    <property type="term" value="F:electron transfer activity"/>
    <property type="evidence" value="ECO:0007669"/>
    <property type="project" value="InterPro"/>
</dbReference>
<dbReference type="SUPFAM" id="SSF56003">
    <property type="entry name" value="Molybdenum cofactor-binding domain"/>
    <property type="match status" value="1"/>
</dbReference>
<proteinExistence type="predicted"/>
<keyword evidence="3 4" id="KW-0408">Iron</keyword>
<dbReference type="EMBL" id="CP043046">
    <property type="protein sequence ID" value="QEI09160.1"/>
    <property type="molecule type" value="Genomic_DNA"/>
</dbReference>
<evidence type="ECO:0000256" key="4">
    <source>
        <dbReference type="PROSITE-ProRule" id="PRU00433"/>
    </source>
</evidence>
<evidence type="ECO:0000313" key="8">
    <source>
        <dbReference type="Proteomes" id="UP000325161"/>
    </source>
</evidence>
<feature type="region of interest" description="Disordered" evidence="5">
    <location>
        <begin position="50"/>
        <end position="84"/>
    </location>
</feature>
<dbReference type="SUPFAM" id="SSF46626">
    <property type="entry name" value="Cytochrome c"/>
    <property type="match status" value="3"/>
</dbReference>
<protein>
    <submittedName>
        <fullName evidence="7">C-type cytochrome</fullName>
    </submittedName>
</protein>
<dbReference type="GO" id="GO:0016491">
    <property type="term" value="F:oxidoreductase activity"/>
    <property type="evidence" value="ECO:0007669"/>
    <property type="project" value="InterPro"/>
</dbReference>
<evidence type="ECO:0000256" key="3">
    <source>
        <dbReference type="ARBA" id="ARBA00023004"/>
    </source>
</evidence>
<feature type="domain" description="Cytochrome c" evidence="6">
    <location>
        <begin position="889"/>
        <end position="977"/>
    </location>
</feature>
<evidence type="ECO:0000256" key="5">
    <source>
        <dbReference type="SAM" id="MobiDB-lite"/>
    </source>
</evidence>
<evidence type="ECO:0000313" key="7">
    <source>
        <dbReference type="EMBL" id="QEI09160.1"/>
    </source>
</evidence>
<feature type="compositionally biased region" description="Basic and acidic residues" evidence="5">
    <location>
        <begin position="226"/>
        <end position="238"/>
    </location>
</feature>
<dbReference type="Pfam" id="PF00034">
    <property type="entry name" value="Cytochrom_C"/>
    <property type="match status" value="1"/>
</dbReference>
<evidence type="ECO:0000256" key="1">
    <source>
        <dbReference type="ARBA" id="ARBA00022617"/>
    </source>
</evidence>
<dbReference type="Proteomes" id="UP000325161">
    <property type="component" value="Chromosome"/>
</dbReference>
<feature type="domain" description="Cytochrome c" evidence="6">
    <location>
        <begin position="609"/>
        <end position="712"/>
    </location>
</feature>
<feature type="domain" description="Cytochrome c" evidence="6">
    <location>
        <begin position="754"/>
        <end position="863"/>
    </location>
</feature>
<dbReference type="GO" id="GO:0046872">
    <property type="term" value="F:metal ion binding"/>
    <property type="evidence" value="ECO:0007669"/>
    <property type="project" value="UniProtKB-KW"/>
</dbReference>
<feature type="region of interest" description="Disordered" evidence="5">
    <location>
        <begin position="370"/>
        <end position="402"/>
    </location>
</feature>
<feature type="region of interest" description="Disordered" evidence="5">
    <location>
        <begin position="223"/>
        <end position="247"/>
    </location>
</feature>
<dbReference type="Gene3D" id="1.10.760.10">
    <property type="entry name" value="Cytochrome c-like domain"/>
    <property type="match status" value="3"/>
</dbReference>
<keyword evidence="2 4" id="KW-0479">Metal-binding</keyword>
<reference evidence="7 8" key="1">
    <citation type="submission" date="2019-08" db="EMBL/GenBank/DDBJ databases">
        <title>Amphibian skin-associated Pigmentiphaga: genome sequence and occurrence across geography and hosts.</title>
        <authorList>
            <person name="Bletz M.C."/>
            <person name="Bunk B."/>
            <person name="Sproeer C."/>
            <person name="Biwer P."/>
            <person name="Reiter S."/>
            <person name="Rabemananjara F.C.E."/>
            <person name="Schulz S."/>
            <person name="Overmann J."/>
            <person name="Vences M."/>
        </authorList>
    </citation>
    <scope>NUCLEOTIDE SEQUENCE [LARGE SCALE GENOMIC DNA]</scope>
    <source>
        <strain evidence="7 8">Mada1488</strain>
    </source>
</reference>
<dbReference type="AlphaFoldDB" id="A0A5C0B6Q3"/>
<keyword evidence="8" id="KW-1185">Reference proteome</keyword>
<dbReference type="InterPro" id="IPR036909">
    <property type="entry name" value="Cyt_c-like_dom_sf"/>
</dbReference>